<organism evidence="2">
    <name type="scientific">uncultured bacterium contig00060</name>
    <dbReference type="NCBI Taxonomy" id="1181543"/>
    <lineage>
        <taxon>Bacteria</taxon>
        <taxon>environmental samples</taxon>
    </lineage>
</organism>
<evidence type="ECO:0000313" key="2">
    <source>
        <dbReference type="EMBL" id="AGS53166.1"/>
    </source>
</evidence>
<dbReference type="GO" id="GO:0050043">
    <property type="term" value="F:lactate racemase activity"/>
    <property type="evidence" value="ECO:0007669"/>
    <property type="project" value="InterPro"/>
</dbReference>
<dbReference type="Pfam" id="PF09861">
    <property type="entry name" value="Lar_N"/>
    <property type="match status" value="1"/>
</dbReference>
<dbReference type="InterPro" id="IPR043166">
    <property type="entry name" value="LarA-like_C"/>
</dbReference>
<sequence length="430" mass="47738">MEKTYIAYGNADKKIDDSELEELFSDALANALSDIKISGSVIIVPPDITRLPSRAGLLTEIAAKQLTDRLGLVLPALGTHMAMKDGEISRMFGKTPKDKFGIHDWRNDITELGRLEAEWVEKTTEGAVCYDWPVQINKLLRVDGPGSGGFSLIISIGQVVPHEVAGMANHAKNIFVGLGGKEAIDKSHFAGAAYGMERIMGRTDNPVRSLFDEGMFRFENLMPPVLWVLTVIGTEKDGSTVTHGLFIGFGRECFEKAASLSRKINVNHVNEQVNKVVVYLEPDEYRTTWLGNKAIYRTRMAMADGGEILILAPALERFGEDVEVDRLIRKYGYRSREEIISMVKTDKELADNLSIAAHLIHGSSEGRFSVRYCPGEKLSRNETESAGFQWGDLKEARKRYDINKLSAGWNTPADGEKIYFVPNPALVLLV</sequence>
<name>A0A806K0H2_9BACT</name>
<dbReference type="InterPro" id="IPR018657">
    <property type="entry name" value="LarA-like_N"/>
</dbReference>
<dbReference type="PANTHER" id="PTHR33171:SF17">
    <property type="entry name" value="LARA-LIKE N-TERMINAL DOMAIN-CONTAINING PROTEIN"/>
    <property type="match status" value="1"/>
</dbReference>
<accession>A0A806K0H2</accession>
<dbReference type="AlphaFoldDB" id="A0A806K0H2"/>
<proteinExistence type="predicted"/>
<dbReference type="EMBL" id="JQ844223">
    <property type="protein sequence ID" value="AGS53166.1"/>
    <property type="molecule type" value="Genomic_DNA"/>
</dbReference>
<dbReference type="GO" id="GO:0008866">
    <property type="term" value="F:fructuronate reductase activity"/>
    <property type="evidence" value="ECO:0007669"/>
    <property type="project" value="UniProtKB-EC"/>
</dbReference>
<evidence type="ECO:0000259" key="1">
    <source>
        <dbReference type="Pfam" id="PF09861"/>
    </source>
</evidence>
<keyword evidence="2" id="KW-0560">Oxidoreductase</keyword>
<dbReference type="EC" id="1.1.1.57" evidence="2"/>
<dbReference type="Gene3D" id="3.90.226.30">
    <property type="match status" value="1"/>
</dbReference>
<reference evidence="2" key="1">
    <citation type="submission" date="2012-03" db="EMBL/GenBank/DDBJ databases">
        <title>Functional metagenomics reveals considerable lignocellulase gene clusters in the gut microbiome of a wood-feeding higher termite.</title>
        <authorList>
            <person name="Liu N."/>
        </authorList>
    </citation>
    <scope>NUCLEOTIDE SEQUENCE</scope>
</reference>
<dbReference type="InterPro" id="IPR048068">
    <property type="entry name" value="LarA-like"/>
</dbReference>
<dbReference type="PANTHER" id="PTHR33171">
    <property type="entry name" value="LAR_N DOMAIN-CONTAINING PROTEIN"/>
    <property type="match status" value="1"/>
</dbReference>
<protein>
    <submittedName>
        <fullName evidence="2">Putative D-mannonate dehydrogenase</fullName>
        <ecNumber evidence="2">1.1.1.57</ecNumber>
    </submittedName>
</protein>
<feature type="domain" description="LarA-like N-terminal" evidence="1">
    <location>
        <begin position="36"/>
        <end position="190"/>
    </location>
</feature>
<dbReference type="Gene3D" id="3.40.50.11440">
    <property type="match status" value="1"/>
</dbReference>